<dbReference type="PANTHER" id="PTHR12903">
    <property type="entry name" value="MITOCHONDRIAL RIBOSOMAL PROTEIN L24"/>
    <property type="match status" value="1"/>
</dbReference>
<dbReference type="PROSITE" id="PS01108">
    <property type="entry name" value="RIBOSOMAL_L24"/>
    <property type="match status" value="1"/>
</dbReference>
<dbReference type="EMBL" id="MGIO01000022">
    <property type="protein sequence ID" value="OGM89602.1"/>
    <property type="molecule type" value="Genomic_DNA"/>
</dbReference>
<dbReference type="GO" id="GO:0006412">
    <property type="term" value="P:translation"/>
    <property type="evidence" value="ECO:0007669"/>
    <property type="project" value="UniProtKB-UniRule"/>
</dbReference>
<dbReference type="InterPro" id="IPR003256">
    <property type="entry name" value="Ribosomal_uL24"/>
</dbReference>
<reference evidence="8 9" key="1">
    <citation type="journal article" date="2016" name="Nat. Commun.">
        <title>Thousands of microbial genomes shed light on interconnected biogeochemical processes in an aquifer system.</title>
        <authorList>
            <person name="Anantharaman K."/>
            <person name="Brown C.T."/>
            <person name="Hug L.A."/>
            <person name="Sharon I."/>
            <person name="Castelle C.J."/>
            <person name="Probst A.J."/>
            <person name="Thomas B.C."/>
            <person name="Singh A."/>
            <person name="Wilkins M.J."/>
            <person name="Karaoz U."/>
            <person name="Brodie E.L."/>
            <person name="Williams K.H."/>
            <person name="Hubbard S.S."/>
            <person name="Banfield J.F."/>
        </authorList>
    </citation>
    <scope>NUCLEOTIDE SEQUENCE [LARGE SCALE GENOMIC DNA]</scope>
</reference>
<dbReference type="Pfam" id="PF00467">
    <property type="entry name" value="KOW"/>
    <property type="match status" value="1"/>
</dbReference>
<keyword evidence="3 5" id="KW-0687">Ribonucleoprotein</keyword>
<dbReference type="GO" id="GO:0019843">
    <property type="term" value="F:rRNA binding"/>
    <property type="evidence" value="ECO:0007669"/>
    <property type="project" value="UniProtKB-UniRule"/>
</dbReference>
<evidence type="ECO:0000313" key="9">
    <source>
        <dbReference type="Proteomes" id="UP000182002"/>
    </source>
</evidence>
<evidence type="ECO:0000256" key="4">
    <source>
        <dbReference type="ARBA" id="ARBA00035206"/>
    </source>
</evidence>
<comment type="similarity">
    <text evidence="1 5 6">Belongs to the universal ribosomal protein uL24 family.</text>
</comment>
<dbReference type="GO" id="GO:0003735">
    <property type="term" value="F:structural constituent of ribosome"/>
    <property type="evidence" value="ECO:0007669"/>
    <property type="project" value="InterPro"/>
</dbReference>
<dbReference type="GO" id="GO:0005840">
    <property type="term" value="C:ribosome"/>
    <property type="evidence" value="ECO:0007669"/>
    <property type="project" value="UniProtKB-KW"/>
</dbReference>
<dbReference type="AlphaFoldDB" id="A0A1F8DMD5"/>
<evidence type="ECO:0000256" key="3">
    <source>
        <dbReference type="ARBA" id="ARBA00023274"/>
    </source>
</evidence>
<comment type="function">
    <text evidence="5">One of the proteins that surrounds the polypeptide exit tunnel on the outside of the subunit.</text>
</comment>
<dbReference type="CDD" id="cd06089">
    <property type="entry name" value="KOW_RPL26"/>
    <property type="match status" value="1"/>
</dbReference>
<evidence type="ECO:0000259" key="7">
    <source>
        <dbReference type="SMART" id="SM00739"/>
    </source>
</evidence>
<evidence type="ECO:0000313" key="8">
    <source>
        <dbReference type="EMBL" id="OGM89602.1"/>
    </source>
</evidence>
<keyword evidence="2 5" id="KW-0689">Ribosomal protein</keyword>
<comment type="function">
    <text evidence="5">One of two assembly initiator proteins, it binds directly to the 5'-end of the 23S rRNA, where it nucleates assembly of the 50S subunit.</text>
</comment>
<organism evidence="8 9">
    <name type="scientific">Candidatus Wolfebacteria bacterium RBG_13_41_7</name>
    <dbReference type="NCBI Taxonomy" id="1802554"/>
    <lineage>
        <taxon>Bacteria</taxon>
        <taxon>Candidatus Wolfeibacteriota</taxon>
    </lineage>
</organism>
<accession>A0A1F8DMD5</accession>
<dbReference type="InterPro" id="IPR057264">
    <property type="entry name" value="Ribosomal_uL24_C"/>
</dbReference>
<keyword evidence="5" id="KW-0699">rRNA-binding</keyword>
<dbReference type="InterPro" id="IPR005824">
    <property type="entry name" value="KOW"/>
</dbReference>
<dbReference type="InterPro" id="IPR005825">
    <property type="entry name" value="Ribosomal_uL24_CS"/>
</dbReference>
<dbReference type="NCBIfam" id="TIGR01079">
    <property type="entry name" value="rplX_bact"/>
    <property type="match status" value="1"/>
</dbReference>
<gene>
    <name evidence="5" type="primary">rplX</name>
    <name evidence="8" type="ORF">A3J77_00465</name>
</gene>
<keyword evidence="5" id="KW-0694">RNA-binding</keyword>
<feature type="domain" description="KOW" evidence="7">
    <location>
        <begin position="13"/>
        <end position="40"/>
    </location>
</feature>
<dbReference type="Proteomes" id="UP000182002">
    <property type="component" value="Unassembled WGS sequence"/>
</dbReference>
<dbReference type="Pfam" id="PF17136">
    <property type="entry name" value="ribosomal_L24"/>
    <property type="match status" value="1"/>
</dbReference>
<sequence>MNNEFIQIYTNMNIHKNDNVKIIVGKDKNKAGKILKVLLKKDKILIDGLNLYKKHIRPKRQGEKGETVLVPRPINVSNVMLVCPACGRAVRTNRVLNKGKKTRTCKKCGAMV</sequence>
<dbReference type="GO" id="GO:1990904">
    <property type="term" value="C:ribonucleoprotein complex"/>
    <property type="evidence" value="ECO:0007669"/>
    <property type="project" value="UniProtKB-KW"/>
</dbReference>
<dbReference type="InterPro" id="IPR014722">
    <property type="entry name" value="Rib_uL2_dom2"/>
</dbReference>
<dbReference type="InterPro" id="IPR008991">
    <property type="entry name" value="Translation_prot_SH3-like_sf"/>
</dbReference>
<comment type="caution">
    <text evidence="8">The sequence shown here is derived from an EMBL/GenBank/DDBJ whole genome shotgun (WGS) entry which is preliminary data.</text>
</comment>
<dbReference type="SMART" id="SM00739">
    <property type="entry name" value="KOW"/>
    <property type="match status" value="1"/>
</dbReference>
<dbReference type="SUPFAM" id="SSF50104">
    <property type="entry name" value="Translation proteins SH3-like domain"/>
    <property type="match status" value="1"/>
</dbReference>
<proteinExistence type="inferred from homology"/>
<name>A0A1F8DMD5_9BACT</name>
<dbReference type="InterPro" id="IPR041988">
    <property type="entry name" value="Ribosomal_uL24_KOW"/>
</dbReference>
<dbReference type="HAMAP" id="MF_01326_B">
    <property type="entry name" value="Ribosomal_uL24_B"/>
    <property type="match status" value="1"/>
</dbReference>
<evidence type="ECO:0000256" key="1">
    <source>
        <dbReference type="ARBA" id="ARBA00010618"/>
    </source>
</evidence>
<evidence type="ECO:0000256" key="2">
    <source>
        <dbReference type="ARBA" id="ARBA00022980"/>
    </source>
</evidence>
<protein>
    <recommendedName>
        <fullName evidence="4 5">Large ribosomal subunit protein uL24</fullName>
    </recommendedName>
</protein>
<evidence type="ECO:0000256" key="5">
    <source>
        <dbReference type="HAMAP-Rule" id="MF_01326"/>
    </source>
</evidence>
<dbReference type="Gene3D" id="2.30.30.30">
    <property type="match status" value="1"/>
</dbReference>
<comment type="subunit">
    <text evidence="5">Part of the 50S ribosomal subunit.</text>
</comment>
<evidence type="ECO:0000256" key="6">
    <source>
        <dbReference type="RuleBase" id="RU003477"/>
    </source>
</evidence>